<dbReference type="OrthoDB" id="9806127at2"/>
<keyword evidence="4 10" id="KW-0067">ATP-binding</keyword>
<feature type="transmembrane region" description="Helical" evidence="7">
    <location>
        <begin position="289"/>
        <end position="310"/>
    </location>
</feature>
<feature type="transmembrane region" description="Helical" evidence="7">
    <location>
        <begin position="145"/>
        <end position="164"/>
    </location>
</feature>
<feature type="domain" description="ABC transporter" evidence="8">
    <location>
        <begin position="351"/>
        <end position="563"/>
    </location>
</feature>
<dbReference type="InterPro" id="IPR011527">
    <property type="entry name" value="ABC1_TM_dom"/>
</dbReference>
<evidence type="ECO:0000256" key="7">
    <source>
        <dbReference type="SAM" id="Phobius"/>
    </source>
</evidence>
<evidence type="ECO:0000256" key="5">
    <source>
        <dbReference type="ARBA" id="ARBA00022989"/>
    </source>
</evidence>
<feature type="transmembrane region" description="Helical" evidence="7">
    <location>
        <begin position="72"/>
        <end position="95"/>
    </location>
</feature>
<dbReference type="Gene3D" id="1.20.1560.10">
    <property type="entry name" value="ABC transporter type 1, transmembrane domain"/>
    <property type="match status" value="1"/>
</dbReference>
<dbReference type="Pfam" id="PF00664">
    <property type="entry name" value="ABC_membrane"/>
    <property type="match status" value="1"/>
</dbReference>
<feature type="transmembrane region" description="Helical" evidence="7">
    <location>
        <begin position="170"/>
        <end position="188"/>
    </location>
</feature>
<organism evidence="10 11">
    <name type="scientific">Xylanimonas ulmi</name>
    <dbReference type="NCBI Taxonomy" id="228973"/>
    <lineage>
        <taxon>Bacteria</taxon>
        <taxon>Bacillati</taxon>
        <taxon>Actinomycetota</taxon>
        <taxon>Actinomycetes</taxon>
        <taxon>Micrococcales</taxon>
        <taxon>Promicromonosporaceae</taxon>
        <taxon>Xylanimonas</taxon>
    </lineage>
</organism>
<comment type="caution">
    <text evidence="10">The sequence shown here is derived from an EMBL/GenBank/DDBJ whole genome shotgun (WGS) entry which is preliminary data.</text>
</comment>
<evidence type="ECO:0000259" key="9">
    <source>
        <dbReference type="PROSITE" id="PS50929"/>
    </source>
</evidence>
<evidence type="ECO:0000256" key="2">
    <source>
        <dbReference type="ARBA" id="ARBA00022692"/>
    </source>
</evidence>
<dbReference type="InterPro" id="IPR003439">
    <property type="entry name" value="ABC_transporter-like_ATP-bd"/>
</dbReference>
<evidence type="ECO:0000259" key="8">
    <source>
        <dbReference type="PROSITE" id="PS50893"/>
    </source>
</evidence>
<evidence type="ECO:0000313" key="11">
    <source>
        <dbReference type="Proteomes" id="UP000293852"/>
    </source>
</evidence>
<dbReference type="InterPro" id="IPR027417">
    <property type="entry name" value="P-loop_NTPase"/>
</dbReference>
<dbReference type="SUPFAM" id="SSF52540">
    <property type="entry name" value="P-loop containing nucleoside triphosphate hydrolases"/>
    <property type="match status" value="1"/>
</dbReference>
<proteinExistence type="predicted"/>
<dbReference type="InterPro" id="IPR003593">
    <property type="entry name" value="AAA+_ATPase"/>
</dbReference>
<dbReference type="InterPro" id="IPR039421">
    <property type="entry name" value="Type_1_exporter"/>
</dbReference>
<sequence>METLTDSQFPDLGPQARARELWSFLEPHRLKIFAGVALSAIGAGISVAQPIAMMQIINAALQGGGFATPLSVLGALLLSDVVVSGVQSWVLLRAGEHVVLDVRKRLVGNILFWRLSSYRRFRRGDLIARVGNDASNLRSILSDGTIEATGAVLTLLGAIVLMVIIDPVLFSTSLAIFAVAGIISWTFLSKITKEAEEANQYVGALSADLDRVLGGFITVITSGMQSKERDRLVTRAEQSWRAGLRAATWDAMTTPVLLFGANLALLVVFGLGGVRVASGALGLPEFVSFVLYFGVLIPPVIVGFQAMTTIQRGLGSLHRINEVLDEPAAADAVEDDSGPNPAFTRARPAKVAAQNISFSYPGSEHPVLKDLSMEATPGGITAILGSSGSGKTTLLHILCGLEDPEAGEVRIDGAVLNPASVKETNSFTAFVQQEAPIFWGTIRENLTYGVHHIPHEDDLIDVVSLLGLSETISRLPNGLDSHVDDHGVSLSGGERQRISIARALLRRPRMLILDEPTAQVDAANEARLISALKKLSSQMTVILSTHRSTLADAADQTINMEGD</sequence>
<dbReference type="GO" id="GO:0005524">
    <property type="term" value="F:ATP binding"/>
    <property type="evidence" value="ECO:0007669"/>
    <property type="project" value="UniProtKB-KW"/>
</dbReference>
<evidence type="ECO:0000313" key="10">
    <source>
        <dbReference type="EMBL" id="RZS60536.1"/>
    </source>
</evidence>
<keyword evidence="5 7" id="KW-1133">Transmembrane helix</keyword>
<dbReference type="Proteomes" id="UP000293852">
    <property type="component" value="Unassembled WGS sequence"/>
</dbReference>
<reference evidence="10 11" key="1">
    <citation type="submission" date="2019-02" db="EMBL/GenBank/DDBJ databases">
        <title>Sequencing the genomes of 1000 actinobacteria strains.</title>
        <authorList>
            <person name="Klenk H.-P."/>
        </authorList>
    </citation>
    <scope>NUCLEOTIDE SEQUENCE [LARGE SCALE GENOMIC DNA]</scope>
    <source>
        <strain evidence="10 11">DSM 16932</strain>
    </source>
</reference>
<feature type="domain" description="ABC transmembrane type-1" evidence="9">
    <location>
        <begin position="33"/>
        <end position="312"/>
    </location>
</feature>
<keyword evidence="6 7" id="KW-0472">Membrane</keyword>
<dbReference type="CDD" id="cd18551">
    <property type="entry name" value="ABC_6TM_LmrA_like"/>
    <property type="match status" value="1"/>
</dbReference>
<keyword evidence="2 7" id="KW-0812">Transmembrane</keyword>
<keyword evidence="3" id="KW-0547">Nucleotide-binding</keyword>
<gene>
    <name evidence="10" type="ORF">EV386_0797</name>
</gene>
<feature type="transmembrane region" description="Helical" evidence="7">
    <location>
        <begin position="32"/>
        <end position="52"/>
    </location>
</feature>
<dbReference type="AlphaFoldDB" id="A0A4Q7LYZ2"/>
<evidence type="ECO:0000256" key="4">
    <source>
        <dbReference type="ARBA" id="ARBA00022840"/>
    </source>
</evidence>
<name>A0A4Q7LYZ2_9MICO</name>
<evidence type="ECO:0000256" key="1">
    <source>
        <dbReference type="ARBA" id="ARBA00004651"/>
    </source>
</evidence>
<evidence type="ECO:0000256" key="6">
    <source>
        <dbReference type="ARBA" id="ARBA00023136"/>
    </source>
</evidence>
<dbReference type="PANTHER" id="PTHR43394:SF1">
    <property type="entry name" value="ATP-BINDING CASSETTE SUB-FAMILY B MEMBER 10, MITOCHONDRIAL"/>
    <property type="match status" value="1"/>
</dbReference>
<dbReference type="GO" id="GO:0005886">
    <property type="term" value="C:plasma membrane"/>
    <property type="evidence" value="ECO:0007669"/>
    <property type="project" value="UniProtKB-SubCell"/>
</dbReference>
<dbReference type="InterPro" id="IPR036640">
    <property type="entry name" value="ABC1_TM_sf"/>
</dbReference>
<dbReference type="PANTHER" id="PTHR43394">
    <property type="entry name" value="ATP-DEPENDENT PERMEASE MDL1, MITOCHONDRIAL"/>
    <property type="match status" value="1"/>
</dbReference>
<dbReference type="PROSITE" id="PS00211">
    <property type="entry name" value="ABC_TRANSPORTER_1"/>
    <property type="match status" value="1"/>
</dbReference>
<keyword evidence="11" id="KW-1185">Reference proteome</keyword>
<dbReference type="GO" id="GO:0015421">
    <property type="term" value="F:ABC-type oligopeptide transporter activity"/>
    <property type="evidence" value="ECO:0007669"/>
    <property type="project" value="TreeGrafter"/>
</dbReference>
<evidence type="ECO:0000256" key="3">
    <source>
        <dbReference type="ARBA" id="ARBA00022741"/>
    </source>
</evidence>
<comment type="subcellular location">
    <subcellularLocation>
        <location evidence="1">Cell membrane</location>
        <topology evidence="1">Multi-pass membrane protein</topology>
    </subcellularLocation>
</comment>
<accession>A0A4Q7LYZ2</accession>
<dbReference type="PROSITE" id="PS50929">
    <property type="entry name" value="ABC_TM1F"/>
    <property type="match status" value="1"/>
</dbReference>
<dbReference type="PROSITE" id="PS50893">
    <property type="entry name" value="ABC_TRANSPORTER_2"/>
    <property type="match status" value="1"/>
</dbReference>
<dbReference type="SUPFAM" id="SSF90123">
    <property type="entry name" value="ABC transporter transmembrane region"/>
    <property type="match status" value="1"/>
</dbReference>
<dbReference type="EMBL" id="SGWX01000001">
    <property type="protein sequence ID" value="RZS60536.1"/>
    <property type="molecule type" value="Genomic_DNA"/>
</dbReference>
<dbReference type="Pfam" id="PF00005">
    <property type="entry name" value="ABC_tran"/>
    <property type="match status" value="1"/>
</dbReference>
<dbReference type="Gene3D" id="3.40.50.300">
    <property type="entry name" value="P-loop containing nucleotide triphosphate hydrolases"/>
    <property type="match status" value="1"/>
</dbReference>
<dbReference type="CDD" id="cd03228">
    <property type="entry name" value="ABCC_MRP_Like"/>
    <property type="match status" value="1"/>
</dbReference>
<dbReference type="SMART" id="SM00382">
    <property type="entry name" value="AAA"/>
    <property type="match status" value="1"/>
</dbReference>
<feature type="transmembrane region" description="Helical" evidence="7">
    <location>
        <begin position="256"/>
        <end position="277"/>
    </location>
</feature>
<protein>
    <submittedName>
        <fullName evidence="10">ATP-binding cassette subfamily B protein</fullName>
    </submittedName>
</protein>
<dbReference type="GO" id="GO:0016887">
    <property type="term" value="F:ATP hydrolysis activity"/>
    <property type="evidence" value="ECO:0007669"/>
    <property type="project" value="InterPro"/>
</dbReference>
<dbReference type="InterPro" id="IPR017871">
    <property type="entry name" value="ABC_transporter-like_CS"/>
</dbReference>